<name>K2SK79_MACPH</name>
<dbReference type="AlphaFoldDB" id="K2SK79"/>
<reference evidence="1 2" key="1">
    <citation type="journal article" date="2012" name="BMC Genomics">
        <title>Tools to kill: Genome of one of the most destructive plant pathogenic fungi Macrophomina phaseolina.</title>
        <authorList>
            <person name="Islam M.S."/>
            <person name="Haque M.S."/>
            <person name="Islam M.M."/>
            <person name="Emdad E.M."/>
            <person name="Halim A."/>
            <person name="Hossen Q.M.M."/>
            <person name="Hossain M.Z."/>
            <person name="Ahmed B."/>
            <person name="Rahim S."/>
            <person name="Rahman M.S."/>
            <person name="Alam M.M."/>
            <person name="Hou S."/>
            <person name="Wan X."/>
            <person name="Saito J.A."/>
            <person name="Alam M."/>
        </authorList>
    </citation>
    <scope>NUCLEOTIDE SEQUENCE [LARGE SCALE GENOMIC DNA]</scope>
    <source>
        <strain evidence="1 2">MS6</strain>
    </source>
</reference>
<dbReference type="VEuPathDB" id="FungiDB:MPH_05555"/>
<dbReference type="HOGENOM" id="CLU_1294623_0_0_1"/>
<proteinExistence type="predicted"/>
<protein>
    <submittedName>
        <fullName evidence="1">Uncharacterized protein</fullName>
    </submittedName>
</protein>
<dbReference type="Proteomes" id="UP000007129">
    <property type="component" value="Unassembled WGS sequence"/>
</dbReference>
<accession>K2SK79</accession>
<dbReference type="EMBL" id="AHHD01000252">
    <property type="protein sequence ID" value="EKG17220.1"/>
    <property type="molecule type" value="Genomic_DNA"/>
</dbReference>
<sequence>MCSGPEASVTSGGPEYVRIFASFIRVLGKKFPSEFHLLHHRGYNVILFSRTASPDFLLSPGSLIKIGRSKVSQVIGDFVQLAWRELELHRGLQATSMSTESRDALPRSRATMLTRLVREAIFYRRSRGNRSECVLDTAASQPQPGQGVTLYAQKRQSFAESAIRMEQYRLSLHGGVGDYRYMRCIIRIFEVPLFRNVRNWICSTVKLLGCAIE</sequence>
<comment type="caution">
    <text evidence="1">The sequence shown here is derived from an EMBL/GenBank/DDBJ whole genome shotgun (WGS) entry which is preliminary data.</text>
</comment>
<gene>
    <name evidence="1" type="ORF">MPH_05555</name>
</gene>
<evidence type="ECO:0000313" key="1">
    <source>
        <dbReference type="EMBL" id="EKG17220.1"/>
    </source>
</evidence>
<evidence type="ECO:0000313" key="2">
    <source>
        <dbReference type="Proteomes" id="UP000007129"/>
    </source>
</evidence>
<organism evidence="1 2">
    <name type="scientific">Macrophomina phaseolina (strain MS6)</name>
    <name type="common">Charcoal rot fungus</name>
    <dbReference type="NCBI Taxonomy" id="1126212"/>
    <lineage>
        <taxon>Eukaryota</taxon>
        <taxon>Fungi</taxon>
        <taxon>Dikarya</taxon>
        <taxon>Ascomycota</taxon>
        <taxon>Pezizomycotina</taxon>
        <taxon>Dothideomycetes</taxon>
        <taxon>Dothideomycetes incertae sedis</taxon>
        <taxon>Botryosphaeriales</taxon>
        <taxon>Botryosphaeriaceae</taxon>
        <taxon>Macrophomina</taxon>
    </lineage>
</organism>
<dbReference type="InParanoid" id="K2SK79"/>